<evidence type="ECO:0000256" key="5">
    <source>
        <dbReference type="ARBA" id="ARBA00022777"/>
    </source>
</evidence>
<dbReference type="SMART" id="SM01080">
    <property type="entry name" value="CHASE2"/>
    <property type="match status" value="1"/>
</dbReference>
<evidence type="ECO:0000259" key="9">
    <source>
        <dbReference type="PROSITE" id="PS50011"/>
    </source>
</evidence>
<keyword evidence="3 10" id="KW-0808">Transferase</keyword>
<evidence type="ECO:0000256" key="6">
    <source>
        <dbReference type="ARBA" id="ARBA00022840"/>
    </source>
</evidence>
<dbReference type="InterPro" id="IPR007890">
    <property type="entry name" value="CHASE2"/>
</dbReference>
<evidence type="ECO:0000256" key="8">
    <source>
        <dbReference type="SAM" id="Phobius"/>
    </source>
</evidence>
<evidence type="ECO:0000256" key="7">
    <source>
        <dbReference type="PROSITE-ProRule" id="PRU10141"/>
    </source>
</evidence>
<dbReference type="KEGG" id="uru:DSM104443_03541"/>
<dbReference type="InterPro" id="IPR000719">
    <property type="entry name" value="Prot_kinase_dom"/>
</dbReference>
<dbReference type="PANTHER" id="PTHR43289:SF6">
    <property type="entry name" value="SERINE_THREONINE-PROTEIN KINASE NEKL-3"/>
    <property type="match status" value="1"/>
</dbReference>
<dbReference type="InterPro" id="IPR008271">
    <property type="entry name" value="Ser/Thr_kinase_AS"/>
</dbReference>
<feature type="transmembrane region" description="Helical" evidence="8">
    <location>
        <begin position="392"/>
        <end position="412"/>
    </location>
</feature>
<evidence type="ECO:0000256" key="4">
    <source>
        <dbReference type="ARBA" id="ARBA00022741"/>
    </source>
</evidence>
<keyword evidence="8" id="KW-1133">Transmembrane helix</keyword>
<dbReference type="CDD" id="cd14014">
    <property type="entry name" value="STKc_PknB_like"/>
    <property type="match status" value="1"/>
</dbReference>
<evidence type="ECO:0000313" key="10">
    <source>
        <dbReference type="EMBL" id="QJR12455.1"/>
    </source>
</evidence>
<dbReference type="Pfam" id="PF00069">
    <property type="entry name" value="Pkinase"/>
    <property type="match status" value="1"/>
</dbReference>
<feature type="binding site" evidence="7">
    <location>
        <position position="631"/>
    </location>
    <ligand>
        <name>ATP</name>
        <dbReference type="ChEBI" id="CHEBI:30616"/>
    </ligand>
</feature>
<dbReference type="RefSeq" id="WP_171094675.1">
    <property type="nucleotide sequence ID" value="NZ_CP053069.1"/>
</dbReference>
<dbReference type="EMBL" id="CP053069">
    <property type="protein sequence ID" value="QJR12455.1"/>
    <property type="molecule type" value="Genomic_DNA"/>
</dbReference>
<keyword evidence="8" id="KW-0472">Membrane</keyword>
<gene>
    <name evidence="10" type="primary">pknD_11</name>
    <name evidence="10" type="ORF">DSM104443_03541</name>
</gene>
<dbReference type="InterPro" id="IPR011009">
    <property type="entry name" value="Kinase-like_dom_sf"/>
</dbReference>
<organism evidence="10 11">
    <name type="scientific">Usitatibacter rugosus</name>
    <dbReference type="NCBI Taxonomy" id="2732067"/>
    <lineage>
        <taxon>Bacteria</taxon>
        <taxon>Pseudomonadati</taxon>
        <taxon>Pseudomonadota</taxon>
        <taxon>Betaproteobacteria</taxon>
        <taxon>Nitrosomonadales</taxon>
        <taxon>Usitatibacteraceae</taxon>
        <taxon>Usitatibacter</taxon>
    </lineage>
</organism>
<dbReference type="EC" id="2.7.11.1" evidence="1"/>
<evidence type="ECO:0000256" key="2">
    <source>
        <dbReference type="ARBA" id="ARBA00022527"/>
    </source>
</evidence>
<proteinExistence type="predicted"/>
<feature type="transmembrane region" description="Helical" evidence="8">
    <location>
        <begin position="444"/>
        <end position="462"/>
    </location>
</feature>
<keyword evidence="2" id="KW-0723">Serine/threonine-protein kinase</keyword>
<dbReference type="PROSITE" id="PS50011">
    <property type="entry name" value="PROTEIN_KINASE_DOM"/>
    <property type="match status" value="1"/>
</dbReference>
<feature type="transmembrane region" description="Helical" evidence="8">
    <location>
        <begin position="419"/>
        <end position="438"/>
    </location>
</feature>
<accession>A0A6M4GZI6</accession>
<dbReference type="PROSITE" id="PS00108">
    <property type="entry name" value="PROTEIN_KINASE_ST"/>
    <property type="match status" value="1"/>
</dbReference>
<sequence>MKTAFWKADWFFGLVIAIVLFGFAKMSGVIPSLERWAYDLGVKMTSKQPSDKVAVIAIDDVSIQNIGRWPWPREVQAKLIEQLAAAKAKVIGNTVFFFEPQQDAGLVYVQKMLAIYDKAYPGDANQEIVPGVGAFAAATPAATGGPGGAIGQIGAILKEASINLNGDIRLALSVRKAGNVLVPMAFQAVDYVPPQGKPDAALPEYITKNTIGGFTNAGGSFTYGMDALVPIEQIGAYVAGVGFLNSTLDADGAIRYEPLVIDYYGQQYPSLALLIAAKNLNLTSKDVKVAIGQNVTVGGKTIRTDDAGQMYTYFYKDRDNRSAFPVDSFFDVYTGKIPASKYADKIVLIGATAAGIGAAQTTPISANMNPVLTLAHSVSSILQEHFFVAPTWGVWATLLAYLLVALYIILLLPRLKAGMGFAITGALLIALFGAHLGLMTGAGLWIQLMLPIVLLVIGHGLLTTKRFLVTEKGKEKADTEGAESNRMLGMAFQQQGQLDMAFDKFRKCPFDEQLGENMYSLALDFERRRQFNKAESVFAFIYKNDPKFKDVADRMARNKQLGETIILGGGSRGGAASTMMLAGGTGGAGATVATAKPQLGRYEVEKELGKGAMGVVYLGKDPKISRVVAIKTMMLSNEFEGEELVEAKERFFREAETAGRLTHPNIVTIYDAGEEHDLAFIAMEFLKGKDLVDNTKLPNLLPVPVVLSIVERVADALGYAHSLGVVHRDIKPANIMYEPVGDVPKVTDFGIARVTDSSKTKTGMVLGTPSYMSPEQLAGRKIDGRSDLFSLGVTLYQMLCGKLPFTGESMTQLMFAIANAPHVNIKEINSGLPDWIVVIVDKALAKDFEKRYQTGAEFAQAIREARKANNL</sequence>
<keyword evidence="8" id="KW-0812">Transmembrane</keyword>
<dbReference type="PROSITE" id="PS00107">
    <property type="entry name" value="PROTEIN_KINASE_ATP"/>
    <property type="match status" value="1"/>
</dbReference>
<dbReference type="PANTHER" id="PTHR43289">
    <property type="entry name" value="MITOGEN-ACTIVATED PROTEIN KINASE KINASE KINASE 20-RELATED"/>
    <property type="match status" value="1"/>
</dbReference>
<dbReference type="SUPFAM" id="SSF56112">
    <property type="entry name" value="Protein kinase-like (PK-like)"/>
    <property type="match status" value="1"/>
</dbReference>
<dbReference type="SMART" id="SM00220">
    <property type="entry name" value="S_TKc"/>
    <property type="match status" value="1"/>
</dbReference>
<keyword evidence="4 7" id="KW-0547">Nucleotide-binding</keyword>
<dbReference type="GO" id="GO:0005524">
    <property type="term" value="F:ATP binding"/>
    <property type="evidence" value="ECO:0007669"/>
    <property type="project" value="UniProtKB-UniRule"/>
</dbReference>
<dbReference type="Gene3D" id="3.30.200.20">
    <property type="entry name" value="Phosphorylase Kinase, domain 1"/>
    <property type="match status" value="1"/>
</dbReference>
<dbReference type="Gene3D" id="1.10.510.10">
    <property type="entry name" value="Transferase(Phosphotransferase) domain 1"/>
    <property type="match status" value="1"/>
</dbReference>
<dbReference type="AlphaFoldDB" id="A0A6M4GZI6"/>
<evidence type="ECO:0000256" key="3">
    <source>
        <dbReference type="ARBA" id="ARBA00022679"/>
    </source>
</evidence>
<keyword evidence="5 10" id="KW-0418">Kinase</keyword>
<dbReference type="FunFam" id="1.10.510.10:FF:000021">
    <property type="entry name" value="Serine/threonine protein kinase"/>
    <property type="match status" value="1"/>
</dbReference>
<dbReference type="Pfam" id="PF05226">
    <property type="entry name" value="CHASE2"/>
    <property type="match status" value="1"/>
</dbReference>
<dbReference type="GO" id="GO:0004674">
    <property type="term" value="F:protein serine/threonine kinase activity"/>
    <property type="evidence" value="ECO:0007669"/>
    <property type="project" value="UniProtKB-KW"/>
</dbReference>
<name>A0A6M4GZI6_9PROT</name>
<keyword evidence="11" id="KW-1185">Reference proteome</keyword>
<reference evidence="10 11" key="1">
    <citation type="submission" date="2020-04" db="EMBL/GenBank/DDBJ databases">
        <title>Usitatibacter rugosus gen. nov., sp. nov. and Usitatibacter palustris sp. nov., novel members of Usitatibacteraceae fam. nov. within the order Nitrosomonadales isolated from soil.</title>
        <authorList>
            <person name="Huber K.J."/>
            <person name="Neumann-Schaal M."/>
            <person name="Geppert A."/>
            <person name="Luckner M."/>
            <person name="Wanner G."/>
            <person name="Overmann J."/>
        </authorList>
    </citation>
    <scope>NUCLEOTIDE SEQUENCE [LARGE SCALE GENOMIC DNA]</scope>
    <source>
        <strain evidence="10 11">0125_3</strain>
    </source>
</reference>
<dbReference type="InterPro" id="IPR017441">
    <property type="entry name" value="Protein_kinase_ATP_BS"/>
</dbReference>
<protein>
    <recommendedName>
        <fullName evidence="1">non-specific serine/threonine protein kinase</fullName>
        <ecNumber evidence="1">2.7.11.1</ecNumber>
    </recommendedName>
</protein>
<dbReference type="Proteomes" id="UP000501534">
    <property type="component" value="Chromosome"/>
</dbReference>
<evidence type="ECO:0000313" key="11">
    <source>
        <dbReference type="Proteomes" id="UP000501534"/>
    </source>
</evidence>
<feature type="domain" description="Protein kinase" evidence="9">
    <location>
        <begin position="602"/>
        <end position="863"/>
    </location>
</feature>
<keyword evidence="6 7" id="KW-0067">ATP-binding</keyword>
<evidence type="ECO:0000256" key="1">
    <source>
        <dbReference type="ARBA" id="ARBA00012513"/>
    </source>
</evidence>